<organism evidence="2 3">
    <name type="scientific">Pseudomonas reinekei</name>
    <dbReference type="NCBI Taxonomy" id="395598"/>
    <lineage>
        <taxon>Bacteria</taxon>
        <taxon>Pseudomonadati</taxon>
        <taxon>Pseudomonadota</taxon>
        <taxon>Gammaproteobacteria</taxon>
        <taxon>Pseudomonadales</taxon>
        <taxon>Pseudomonadaceae</taxon>
        <taxon>Pseudomonas</taxon>
    </lineage>
</organism>
<dbReference type="Proteomes" id="UP000460142">
    <property type="component" value="Unassembled WGS sequence"/>
</dbReference>
<feature type="domain" description="Bacterial toxin 50" evidence="1">
    <location>
        <begin position="2"/>
        <end position="85"/>
    </location>
</feature>
<sequence>MHAGQQGKHIRGHNNFEEGRSYFNNGVDPVELLGGVQRGKYPIVGAGARGNPVVDFGRPIGIDGRTGQSVIKGLIHYGKNGAHIVSDARN</sequence>
<reference evidence="2 3" key="1">
    <citation type="submission" date="2019-09" db="EMBL/GenBank/DDBJ databases">
        <title>Draft genome sequences of 48 bacterial type strains from the CCUG.</title>
        <authorList>
            <person name="Tunovic T."/>
            <person name="Pineiro-Iglesias B."/>
            <person name="Unosson C."/>
            <person name="Inganas E."/>
            <person name="Ohlen M."/>
            <person name="Cardew S."/>
            <person name="Jensie-Markopoulos S."/>
            <person name="Salva-Serra F."/>
            <person name="Jaen-Luchoro D."/>
            <person name="Karlsson R."/>
            <person name="Svensson-Stadler L."/>
            <person name="Chun J."/>
            <person name="Moore E."/>
        </authorList>
    </citation>
    <scope>NUCLEOTIDE SEQUENCE [LARGE SCALE GENOMIC DNA]</scope>
    <source>
        <strain evidence="2 3">CCUG 53116</strain>
    </source>
</reference>
<gene>
    <name evidence="2" type="ORF">F7R15_02315</name>
</gene>
<evidence type="ECO:0000313" key="3">
    <source>
        <dbReference type="Proteomes" id="UP000460142"/>
    </source>
</evidence>
<proteinExistence type="predicted"/>
<evidence type="ECO:0000313" key="2">
    <source>
        <dbReference type="EMBL" id="KAB0488808.1"/>
    </source>
</evidence>
<evidence type="ECO:0000259" key="1">
    <source>
        <dbReference type="Pfam" id="PF15542"/>
    </source>
</evidence>
<dbReference type="RefSeq" id="WP_083659288.1">
    <property type="nucleotide sequence ID" value="NZ_LT629709.1"/>
</dbReference>
<name>A0A6H9RR13_PSERE</name>
<comment type="caution">
    <text evidence="2">The sequence shown here is derived from an EMBL/GenBank/DDBJ whole genome shotgun (WGS) entry which is preliminary data.</text>
</comment>
<dbReference type="Pfam" id="PF15542">
    <property type="entry name" value="Ntox50"/>
    <property type="match status" value="1"/>
</dbReference>
<protein>
    <recommendedName>
        <fullName evidence="1">Bacterial toxin 50 domain-containing protein</fullName>
    </recommendedName>
</protein>
<accession>A0A6H9RR13</accession>
<dbReference type="EMBL" id="VZPS01000001">
    <property type="protein sequence ID" value="KAB0488808.1"/>
    <property type="molecule type" value="Genomic_DNA"/>
</dbReference>
<dbReference type="AlphaFoldDB" id="A0A6H9RR13"/>
<dbReference type="OrthoDB" id="6455599at2"/>
<dbReference type="InterPro" id="IPR029100">
    <property type="entry name" value="Ntox50"/>
</dbReference>